<accession>A0A9D5Q826</accession>
<dbReference type="EMBL" id="WJJP01000746">
    <property type="protein sequence ID" value="MBD3327494.1"/>
    <property type="molecule type" value="Genomic_DNA"/>
</dbReference>
<organism evidence="1 2">
    <name type="scientific">candidate division KSB3 bacterium</name>
    <dbReference type="NCBI Taxonomy" id="2044937"/>
    <lineage>
        <taxon>Bacteria</taxon>
        <taxon>candidate division KSB3</taxon>
    </lineage>
</organism>
<dbReference type="PANTHER" id="PTHR40036">
    <property type="entry name" value="MACROCIN O-METHYLTRANSFERASE"/>
    <property type="match status" value="1"/>
</dbReference>
<comment type="caution">
    <text evidence="1">The sequence shown here is derived from an EMBL/GenBank/DDBJ whole genome shotgun (WGS) entry which is preliminary data.</text>
</comment>
<evidence type="ECO:0000313" key="2">
    <source>
        <dbReference type="Proteomes" id="UP000649604"/>
    </source>
</evidence>
<gene>
    <name evidence="1" type="ORF">GF339_23115</name>
</gene>
<dbReference type="Gene3D" id="3.40.50.150">
    <property type="entry name" value="Vaccinia Virus protein VP39"/>
    <property type="match status" value="1"/>
</dbReference>
<reference evidence="1" key="1">
    <citation type="submission" date="2019-11" db="EMBL/GenBank/DDBJ databases">
        <title>Microbial mats filling the niche in hypersaline microbial mats.</title>
        <authorList>
            <person name="Wong H.L."/>
            <person name="Macleod F.I."/>
            <person name="White R.A. III"/>
            <person name="Burns B.P."/>
        </authorList>
    </citation>
    <scope>NUCLEOTIDE SEQUENCE</scope>
    <source>
        <strain evidence="1">Rbin_158</strain>
    </source>
</reference>
<evidence type="ECO:0000313" key="1">
    <source>
        <dbReference type="EMBL" id="MBD3327494.1"/>
    </source>
</evidence>
<dbReference type="Pfam" id="PF05711">
    <property type="entry name" value="TylF"/>
    <property type="match status" value="1"/>
</dbReference>
<dbReference type="AlphaFoldDB" id="A0A9D5Q826"/>
<dbReference type="SUPFAM" id="SSF53335">
    <property type="entry name" value="S-adenosyl-L-methionine-dependent methyltransferases"/>
    <property type="match status" value="1"/>
</dbReference>
<evidence type="ECO:0008006" key="3">
    <source>
        <dbReference type="Google" id="ProtNLM"/>
    </source>
</evidence>
<dbReference type="PANTHER" id="PTHR40036:SF1">
    <property type="entry name" value="MACROCIN O-METHYLTRANSFERASE"/>
    <property type="match status" value="1"/>
</dbReference>
<sequence length="247" mass="28538">MMTSLKTLVKRNRTLTQLYYILSLLPHIPPQDFTRGAKLRLIFTAKPYSALSYPRLSTIYDLARRIEDEQTAGAFVECGVWNGGSAAIVAELTKQNPHRHIWLFDSWEGLPDPTPFDVSFTGEEGEKGTSFGYEEKAKELLLDRLRLNPQRIHFVKGWFQDTLPARKPEIGEIGLLHLDCDWYESVKFCLQECYDQVIPGGFIVIDDYGYWQGCKKAVDEFFEQRKLQIDLLWSDDIGVYFQKDAQI</sequence>
<dbReference type="Proteomes" id="UP000649604">
    <property type="component" value="Unassembled WGS sequence"/>
</dbReference>
<dbReference type="InterPro" id="IPR008884">
    <property type="entry name" value="TylF_MeTrfase"/>
</dbReference>
<dbReference type="InterPro" id="IPR029063">
    <property type="entry name" value="SAM-dependent_MTases_sf"/>
</dbReference>
<proteinExistence type="predicted"/>
<name>A0A9D5Q826_9BACT</name>
<protein>
    <recommendedName>
        <fullName evidence="3">Macrocin O-methyltransferase</fullName>
    </recommendedName>
</protein>